<gene>
    <name evidence="4" type="ORF">DFQ27_005619</name>
</gene>
<dbReference type="PROSITE" id="PS50157">
    <property type="entry name" value="ZINC_FINGER_C2H2_2"/>
    <property type="match status" value="1"/>
</dbReference>
<evidence type="ECO:0000259" key="3">
    <source>
        <dbReference type="PROSITE" id="PS50157"/>
    </source>
</evidence>
<proteinExistence type="predicted"/>
<dbReference type="AlphaFoldDB" id="A0A9P6QIG5"/>
<feature type="region of interest" description="Disordered" evidence="2">
    <location>
        <begin position="63"/>
        <end position="171"/>
    </location>
</feature>
<feature type="region of interest" description="Disordered" evidence="2">
    <location>
        <begin position="301"/>
        <end position="352"/>
    </location>
</feature>
<dbReference type="EMBL" id="JAAAJB010000040">
    <property type="protein sequence ID" value="KAG0268832.1"/>
    <property type="molecule type" value="Genomic_DNA"/>
</dbReference>
<evidence type="ECO:0000256" key="2">
    <source>
        <dbReference type="SAM" id="MobiDB-lite"/>
    </source>
</evidence>
<accession>A0A9P6QIG5</accession>
<keyword evidence="5" id="KW-1185">Reference proteome</keyword>
<keyword evidence="1" id="KW-0862">Zinc</keyword>
<keyword evidence="1" id="KW-0479">Metal-binding</keyword>
<name>A0A9P6QIG5_9FUNG</name>
<evidence type="ECO:0000313" key="4">
    <source>
        <dbReference type="EMBL" id="KAG0268832.1"/>
    </source>
</evidence>
<dbReference type="InterPro" id="IPR013087">
    <property type="entry name" value="Znf_C2H2_type"/>
</dbReference>
<evidence type="ECO:0000313" key="5">
    <source>
        <dbReference type="Proteomes" id="UP000807716"/>
    </source>
</evidence>
<protein>
    <recommendedName>
        <fullName evidence="3">C2H2-type domain-containing protein</fullName>
    </recommendedName>
</protein>
<evidence type="ECO:0000256" key="1">
    <source>
        <dbReference type="PROSITE-ProRule" id="PRU00042"/>
    </source>
</evidence>
<feature type="domain" description="C2H2-type" evidence="3">
    <location>
        <begin position="391"/>
        <end position="422"/>
    </location>
</feature>
<keyword evidence="1" id="KW-0863">Zinc-finger</keyword>
<dbReference type="Proteomes" id="UP000807716">
    <property type="component" value="Unassembled WGS sequence"/>
</dbReference>
<feature type="compositionally biased region" description="Acidic residues" evidence="2">
    <location>
        <begin position="97"/>
        <end position="122"/>
    </location>
</feature>
<dbReference type="GO" id="GO:0008270">
    <property type="term" value="F:zinc ion binding"/>
    <property type="evidence" value="ECO:0007669"/>
    <property type="project" value="UniProtKB-KW"/>
</dbReference>
<sequence>MAQGFAPTMVTTQMPATAVMVKEEQLRYQITPTDVLFGQYLFPFVTPLPNFVVDSGESRMSREPSIAKADCDDARGPLDQTSVATEQPEIGEGGCNTDDDESTVFEDCDNNDEGDSDSDSDSDFFPSSAKRRISTGSTSSLPLAVHRKKVQKANHLSSDVPAPRKGTTKDNRRTSIVKLKTATPLQRDTATTTTTTATTTTTTTTMTTIQEDPVYRCRFPGCDQICSAEESWSLHEGTHDKAEMYPFQCGSYVDLDPLRSHLYRDHPIYDKEGNLVSNAYDRAEVAASLRRQFHCAICRSSSRSSSSSSSSSRNNSRSNSRNSRSRSQSSSSTNSVAFLEGNDRGEDEEQEDAAVVAHATNNFKRRLAGIYVSGYRLRRHILDVHGPHRRFSCPDKCQLAFSTQDALDRHLANPGDWHDEKE</sequence>
<organism evidence="4 5">
    <name type="scientific">Actinomortierella ambigua</name>
    <dbReference type="NCBI Taxonomy" id="1343610"/>
    <lineage>
        <taxon>Eukaryota</taxon>
        <taxon>Fungi</taxon>
        <taxon>Fungi incertae sedis</taxon>
        <taxon>Mucoromycota</taxon>
        <taxon>Mortierellomycotina</taxon>
        <taxon>Mortierellomycetes</taxon>
        <taxon>Mortierellales</taxon>
        <taxon>Mortierellaceae</taxon>
        <taxon>Actinomortierella</taxon>
    </lineage>
</organism>
<feature type="compositionally biased region" description="Low complexity" evidence="2">
    <location>
        <begin position="301"/>
        <end position="335"/>
    </location>
</feature>
<comment type="caution">
    <text evidence="4">The sequence shown here is derived from an EMBL/GenBank/DDBJ whole genome shotgun (WGS) entry which is preliminary data.</text>
</comment>
<reference evidence="4" key="1">
    <citation type="journal article" date="2020" name="Fungal Divers.">
        <title>Resolving the Mortierellaceae phylogeny through synthesis of multi-gene phylogenetics and phylogenomics.</title>
        <authorList>
            <person name="Vandepol N."/>
            <person name="Liber J."/>
            <person name="Desiro A."/>
            <person name="Na H."/>
            <person name="Kennedy M."/>
            <person name="Barry K."/>
            <person name="Grigoriev I.V."/>
            <person name="Miller A.N."/>
            <person name="O'Donnell K."/>
            <person name="Stajich J.E."/>
            <person name="Bonito G."/>
        </authorList>
    </citation>
    <scope>NUCLEOTIDE SEQUENCE</scope>
    <source>
        <strain evidence="4">BC1065</strain>
    </source>
</reference>